<name>A0ABQ4PSH9_9PROT</name>
<protein>
    <submittedName>
        <fullName evidence="2">Nucleoside triphosphate pyrophosphohydrolase</fullName>
    </submittedName>
</protein>
<dbReference type="EMBL" id="BPFZ01000001">
    <property type="protein sequence ID" value="GIU65965.1"/>
    <property type="molecule type" value="Genomic_DNA"/>
</dbReference>
<sequence length="265" mass="29769">MTDQTALERLLSIMAALRTPGTGCSWDLEQTFETIAPYTIEEAYEVAEAIAQKNMAALKEELGDLLFQVVFHARLAEEQGAFGFDDVVKALCEKMMARHPHVFGDQIIESAQEQTQNWETIKAHERTQKLVSDSSVLADVPLALPALTRAFKLSKRAARVGFDWPNVEEVFVKLAEETAEAREALTEGVSTHVEEEIGDMLFVLANLARKANIDPELALRGANSKFERRFRWIEAALKRQGSSPNQSSLEEMEQLWLEAKAYERA</sequence>
<organism evidence="2 3">
    <name type="scientific">Candidatus Phycosocius spiralis</name>
    <dbReference type="NCBI Taxonomy" id="2815099"/>
    <lineage>
        <taxon>Bacteria</taxon>
        <taxon>Pseudomonadati</taxon>
        <taxon>Pseudomonadota</taxon>
        <taxon>Alphaproteobacteria</taxon>
        <taxon>Caulobacterales</taxon>
        <taxon>Caulobacterales incertae sedis</taxon>
        <taxon>Candidatus Phycosocius</taxon>
    </lineage>
</organism>
<dbReference type="PANTHER" id="PTHR30522">
    <property type="entry name" value="NUCLEOSIDE TRIPHOSPHATE PYROPHOSPHOHYDROLASE"/>
    <property type="match status" value="1"/>
</dbReference>
<reference evidence="2" key="1">
    <citation type="submission" date="2021-05" db="EMBL/GenBank/DDBJ databases">
        <authorList>
            <person name="Tanabe Y."/>
        </authorList>
    </citation>
    <scope>NUCLEOTIDE SEQUENCE</scope>
    <source>
        <strain evidence="2">BOTRYCO-1</strain>
    </source>
</reference>
<comment type="caution">
    <text evidence="2">The sequence shown here is derived from an EMBL/GenBank/DDBJ whole genome shotgun (WGS) entry which is preliminary data.</text>
</comment>
<reference evidence="2" key="2">
    <citation type="journal article" date="2023" name="ISME Commun">
        <title>Characterization of a bloom-associated alphaproteobacterial lineage, 'Candidatus Phycosocius': insights into freshwater algal-bacterial interactions.</title>
        <authorList>
            <person name="Tanabe Y."/>
            <person name="Yamaguchi H."/>
            <person name="Yoshida M."/>
            <person name="Kai A."/>
            <person name="Okazaki Y."/>
        </authorList>
    </citation>
    <scope>NUCLEOTIDE SEQUENCE</scope>
    <source>
        <strain evidence="2">BOTRYCO-1</strain>
    </source>
</reference>
<dbReference type="CDD" id="cd11528">
    <property type="entry name" value="NTP-PPase_MazG_Nterm"/>
    <property type="match status" value="1"/>
</dbReference>
<evidence type="ECO:0000313" key="2">
    <source>
        <dbReference type="EMBL" id="GIU65965.1"/>
    </source>
</evidence>
<dbReference type="Gene3D" id="1.10.287.1080">
    <property type="entry name" value="MazG-like"/>
    <property type="match status" value="2"/>
</dbReference>
<dbReference type="Proteomes" id="UP001161064">
    <property type="component" value="Unassembled WGS sequence"/>
</dbReference>
<proteinExistence type="predicted"/>
<evidence type="ECO:0000313" key="3">
    <source>
        <dbReference type="Proteomes" id="UP001161064"/>
    </source>
</evidence>
<dbReference type="NCBIfam" id="TIGR00444">
    <property type="entry name" value="mazG"/>
    <property type="match status" value="1"/>
</dbReference>
<dbReference type="InterPro" id="IPR004518">
    <property type="entry name" value="MazG-like_dom"/>
</dbReference>
<dbReference type="InterPro" id="IPR048015">
    <property type="entry name" value="NTP-PPase_MazG-like_N"/>
</dbReference>
<feature type="domain" description="NTP pyrophosphohydrolase MazG-like" evidence="1">
    <location>
        <begin position="30"/>
        <end position="103"/>
    </location>
</feature>
<accession>A0ABQ4PSH9</accession>
<dbReference type="Pfam" id="PF03819">
    <property type="entry name" value="MazG"/>
    <property type="match status" value="2"/>
</dbReference>
<dbReference type="PANTHER" id="PTHR30522:SF0">
    <property type="entry name" value="NUCLEOSIDE TRIPHOSPHATE PYROPHOSPHOHYDROLASE"/>
    <property type="match status" value="1"/>
</dbReference>
<dbReference type="InterPro" id="IPR048011">
    <property type="entry name" value="NTP-PPase_MazG-like_C"/>
</dbReference>
<dbReference type="InterPro" id="IPR011551">
    <property type="entry name" value="NTP_PyrPHydrolase_MazG"/>
</dbReference>
<dbReference type="NCBIfam" id="NF007113">
    <property type="entry name" value="PRK09562.1"/>
    <property type="match status" value="1"/>
</dbReference>
<feature type="domain" description="NTP pyrophosphohydrolase MazG-like" evidence="1">
    <location>
        <begin position="173"/>
        <end position="229"/>
    </location>
</feature>
<dbReference type="CDD" id="cd11529">
    <property type="entry name" value="NTP-PPase_MazG_Cterm"/>
    <property type="match status" value="1"/>
</dbReference>
<dbReference type="RefSeq" id="WP_284358432.1">
    <property type="nucleotide sequence ID" value="NZ_BPFZ01000001.1"/>
</dbReference>
<gene>
    <name evidence="2" type="ORF">PsB1_0119</name>
</gene>
<keyword evidence="3" id="KW-1185">Reference proteome</keyword>
<evidence type="ECO:0000259" key="1">
    <source>
        <dbReference type="Pfam" id="PF03819"/>
    </source>
</evidence>
<dbReference type="SUPFAM" id="SSF101386">
    <property type="entry name" value="all-alpha NTP pyrophosphatases"/>
    <property type="match status" value="2"/>
</dbReference>